<dbReference type="PANTHER" id="PTHR30419">
    <property type="entry name" value="HTH-TYPE TRANSCRIPTIONAL REGULATOR YBHD"/>
    <property type="match status" value="1"/>
</dbReference>
<evidence type="ECO:0000313" key="6">
    <source>
        <dbReference type="EMBL" id="ABJ85031.1"/>
    </source>
</evidence>
<evidence type="ECO:0000256" key="3">
    <source>
        <dbReference type="ARBA" id="ARBA00023125"/>
    </source>
</evidence>
<dbReference type="GO" id="GO:0005829">
    <property type="term" value="C:cytosol"/>
    <property type="evidence" value="ECO:0007669"/>
    <property type="project" value="TreeGrafter"/>
</dbReference>
<dbReference type="InterPro" id="IPR005119">
    <property type="entry name" value="LysR_subst-bd"/>
</dbReference>
<evidence type="ECO:0000256" key="2">
    <source>
        <dbReference type="ARBA" id="ARBA00023015"/>
    </source>
</evidence>
<dbReference type="GO" id="GO:0003700">
    <property type="term" value="F:DNA-binding transcription factor activity"/>
    <property type="evidence" value="ECO:0007669"/>
    <property type="project" value="InterPro"/>
</dbReference>
<proteinExistence type="inferred from homology"/>
<dbReference type="InterPro" id="IPR050950">
    <property type="entry name" value="HTH-type_LysR_regulators"/>
</dbReference>
<gene>
    <name evidence="6" type="ordered locus">Acid_4066</name>
</gene>
<dbReference type="PRINTS" id="PR00039">
    <property type="entry name" value="HTHLYSR"/>
</dbReference>
<dbReference type="AlphaFoldDB" id="Q01Z84"/>
<dbReference type="EMBL" id="CP000473">
    <property type="protein sequence ID" value="ABJ85031.1"/>
    <property type="molecule type" value="Genomic_DNA"/>
</dbReference>
<dbReference type="Pfam" id="PF03466">
    <property type="entry name" value="LysR_substrate"/>
    <property type="match status" value="1"/>
</dbReference>
<dbReference type="FunCoup" id="Q01Z84">
    <property type="interactions" value="147"/>
</dbReference>
<dbReference type="CDD" id="cd05466">
    <property type="entry name" value="PBP2_LTTR_substrate"/>
    <property type="match status" value="1"/>
</dbReference>
<dbReference type="SUPFAM" id="SSF53850">
    <property type="entry name" value="Periplasmic binding protein-like II"/>
    <property type="match status" value="1"/>
</dbReference>
<reference evidence="6" key="1">
    <citation type="submission" date="2006-10" db="EMBL/GenBank/DDBJ databases">
        <title>Complete sequence of Solibacter usitatus Ellin6076.</title>
        <authorList>
            <consortium name="US DOE Joint Genome Institute"/>
            <person name="Copeland A."/>
            <person name="Lucas S."/>
            <person name="Lapidus A."/>
            <person name="Barry K."/>
            <person name="Detter J.C."/>
            <person name="Glavina del Rio T."/>
            <person name="Hammon N."/>
            <person name="Israni S."/>
            <person name="Dalin E."/>
            <person name="Tice H."/>
            <person name="Pitluck S."/>
            <person name="Thompson L.S."/>
            <person name="Brettin T."/>
            <person name="Bruce D."/>
            <person name="Han C."/>
            <person name="Tapia R."/>
            <person name="Gilna P."/>
            <person name="Schmutz J."/>
            <person name="Larimer F."/>
            <person name="Land M."/>
            <person name="Hauser L."/>
            <person name="Kyrpides N."/>
            <person name="Mikhailova N."/>
            <person name="Janssen P.H."/>
            <person name="Kuske C.R."/>
            <person name="Richardson P."/>
        </authorList>
    </citation>
    <scope>NUCLEOTIDE SEQUENCE</scope>
    <source>
        <strain evidence="6">Ellin6076</strain>
    </source>
</reference>
<dbReference type="InterPro" id="IPR000847">
    <property type="entry name" value="LysR_HTH_N"/>
</dbReference>
<dbReference type="InterPro" id="IPR036388">
    <property type="entry name" value="WH-like_DNA-bd_sf"/>
</dbReference>
<dbReference type="KEGG" id="sus:Acid_4066"/>
<dbReference type="eggNOG" id="COG0583">
    <property type="taxonomic scope" value="Bacteria"/>
</dbReference>
<dbReference type="Gene3D" id="3.40.190.290">
    <property type="match status" value="1"/>
</dbReference>
<dbReference type="SUPFAM" id="SSF46785">
    <property type="entry name" value="Winged helix' DNA-binding domain"/>
    <property type="match status" value="1"/>
</dbReference>
<dbReference type="FunFam" id="1.10.10.10:FF:000001">
    <property type="entry name" value="LysR family transcriptional regulator"/>
    <property type="match status" value="1"/>
</dbReference>
<keyword evidence="4" id="KW-0804">Transcription</keyword>
<name>Q01Z84_SOLUE</name>
<dbReference type="HOGENOM" id="CLU_039613_6_2_0"/>
<evidence type="ECO:0000259" key="5">
    <source>
        <dbReference type="PROSITE" id="PS50931"/>
    </source>
</evidence>
<evidence type="ECO:0000256" key="4">
    <source>
        <dbReference type="ARBA" id="ARBA00023163"/>
    </source>
</evidence>
<keyword evidence="3" id="KW-0238">DNA-binding</keyword>
<accession>Q01Z84</accession>
<evidence type="ECO:0000256" key="1">
    <source>
        <dbReference type="ARBA" id="ARBA00009437"/>
    </source>
</evidence>
<dbReference type="InterPro" id="IPR036390">
    <property type="entry name" value="WH_DNA-bd_sf"/>
</dbReference>
<comment type="similarity">
    <text evidence="1">Belongs to the LysR transcriptional regulatory family.</text>
</comment>
<organism evidence="6">
    <name type="scientific">Solibacter usitatus (strain Ellin6076)</name>
    <dbReference type="NCBI Taxonomy" id="234267"/>
    <lineage>
        <taxon>Bacteria</taxon>
        <taxon>Pseudomonadati</taxon>
        <taxon>Acidobacteriota</taxon>
        <taxon>Terriglobia</taxon>
        <taxon>Bryobacterales</taxon>
        <taxon>Solibacteraceae</taxon>
        <taxon>Candidatus Solibacter</taxon>
    </lineage>
</organism>
<dbReference type="STRING" id="234267.Acid_4066"/>
<keyword evidence="2" id="KW-0805">Transcription regulation</keyword>
<dbReference type="Pfam" id="PF00126">
    <property type="entry name" value="HTH_1"/>
    <property type="match status" value="1"/>
</dbReference>
<dbReference type="InParanoid" id="Q01Z84"/>
<protein>
    <submittedName>
        <fullName evidence="6">Transcriptional regulator, LysR family</fullName>
    </submittedName>
</protein>
<dbReference type="PROSITE" id="PS50931">
    <property type="entry name" value="HTH_LYSR"/>
    <property type="match status" value="1"/>
</dbReference>
<feature type="domain" description="HTH lysR-type" evidence="5">
    <location>
        <begin position="9"/>
        <end position="66"/>
    </location>
</feature>
<sequence>MESRLAFNMELHSLQVFHAVATEKSFSRAAEKLLRTQPAVSLALQRLEQELGEKLIDRSGKDLILTDAGRTVLDYARRFQSLQLEMENSIAELRDNSAGKLTIGANESTTLYLLKHIEKYRELYPKVKVQVRRSLSSMLPNELLDGNLELGVISYDPADERIKSKVIFTDALAFVVSPKHRLANRKTVPITELGSENFIAHNVLSPYRAVVIREFQTHKVPLHMDVEMPTIETIRKLVQSNLGVAFLPRMCVEQEIEQKMLCEVRVKEMHVERKIRLIYPTRRGLSHAAKAFLEVVG</sequence>
<dbReference type="Gene3D" id="1.10.10.10">
    <property type="entry name" value="Winged helix-like DNA-binding domain superfamily/Winged helix DNA-binding domain"/>
    <property type="match status" value="1"/>
</dbReference>
<dbReference type="GO" id="GO:0003677">
    <property type="term" value="F:DNA binding"/>
    <property type="evidence" value="ECO:0007669"/>
    <property type="project" value="UniProtKB-KW"/>
</dbReference>